<gene>
    <name evidence="5" type="ORF">POTOM_029311</name>
</gene>
<evidence type="ECO:0000259" key="4">
    <source>
        <dbReference type="Pfam" id="PF24670"/>
    </source>
</evidence>
<feature type="signal peptide" evidence="3">
    <location>
        <begin position="1"/>
        <end position="22"/>
    </location>
</feature>
<protein>
    <recommendedName>
        <fullName evidence="4">DUF7653 domain-containing protein</fullName>
    </recommendedName>
</protein>
<evidence type="ECO:0000313" key="5">
    <source>
        <dbReference type="EMBL" id="KAG6765284.1"/>
    </source>
</evidence>
<keyword evidence="1" id="KW-0175">Coiled coil</keyword>
<proteinExistence type="predicted"/>
<accession>A0A8X7Z8S0</accession>
<dbReference type="AlphaFoldDB" id="A0A8X7Z8S0"/>
<keyword evidence="3" id="KW-0732">Signal</keyword>
<feature type="coiled-coil region" evidence="1">
    <location>
        <begin position="469"/>
        <end position="637"/>
    </location>
</feature>
<evidence type="ECO:0000256" key="3">
    <source>
        <dbReference type="SAM" id="SignalP"/>
    </source>
</evidence>
<organism evidence="5 6">
    <name type="scientific">Populus tomentosa</name>
    <name type="common">Chinese white poplar</name>
    <dbReference type="NCBI Taxonomy" id="118781"/>
    <lineage>
        <taxon>Eukaryota</taxon>
        <taxon>Viridiplantae</taxon>
        <taxon>Streptophyta</taxon>
        <taxon>Embryophyta</taxon>
        <taxon>Tracheophyta</taxon>
        <taxon>Spermatophyta</taxon>
        <taxon>Magnoliopsida</taxon>
        <taxon>eudicotyledons</taxon>
        <taxon>Gunneridae</taxon>
        <taxon>Pentapetalae</taxon>
        <taxon>rosids</taxon>
        <taxon>fabids</taxon>
        <taxon>Malpighiales</taxon>
        <taxon>Salicaceae</taxon>
        <taxon>Saliceae</taxon>
        <taxon>Populus</taxon>
    </lineage>
</organism>
<feature type="chain" id="PRO_5036502906" description="DUF7653 domain-containing protein" evidence="3">
    <location>
        <begin position="23"/>
        <end position="1003"/>
    </location>
</feature>
<dbReference type="EMBL" id="JAAWWB010000015">
    <property type="protein sequence ID" value="KAG6765284.1"/>
    <property type="molecule type" value="Genomic_DNA"/>
</dbReference>
<dbReference type="Proteomes" id="UP000886885">
    <property type="component" value="Chromosome 8A"/>
</dbReference>
<evidence type="ECO:0000256" key="2">
    <source>
        <dbReference type="SAM" id="MobiDB-lite"/>
    </source>
</evidence>
<keyword evidence="6" id="KW-1185">Reference proteome</keyword>
<dbReference type="PANTHER" id="PTHR47491:SF5">
    <property type="entry name" value="CAP-GLY DOMAIN LINKER"/>
    <property type="match status" value="1"/>
</dbReference>
<dbReference type="OrthoDB" id="1938127at2759"/>
<evidence type="ECO:0000256" key="1">
    <source>
        <dbReference type="SAM" id="Coils"/>
    </source>
</evidence>
<feature type="compositionally biased region" description="Polar residues" evidence="2">
    <location>
        <begin position="226"/>
        <end position="244"/>
    </location>
</feature>
<feature type="region of interest" description="Disordered" evidence="2">
    <location>
        <begin position="354"/>
        <end position="374"/>
    </location>
</feature>
<sequence length="1003" mass="113966">MSGFEIRFSYVLFGMLLSCFSGQYLDLDMVVVCVGGELESLLGECVIRQMKKLFFFRSSSSSAGNNNTSSPPSADKQVYWEAPFQGKPNNHNDDNVQCNFWSLRGLLSKSGKQAYDNQSTSNSLGLRRSRSLSSTAYLDDGKGKGNFPCIDQARTPPSSSSGAHQQHDRSSQKNLFPERRAKTKRFEVAATGLERSGYSNSHHDSSGNSTSSNVSSTVVDRYIDGEQQQEMSKPKNSSQRSFIGSRNADGKLPPRVQYTAPTSPMDNIKDKPRSHSFREYGGTRQKFSSRDWVAKGFGHESPRKLARNVMERLSLGRSYPKSSPKEFACDIPITIEDVYGGSMNSSMDVPARKSYSLEEPCETNNGNNGDDFSGYQKPNYFLGDECEDMNSVSREDMVDVELQQRSKEAEERIVLLSEELEQEGFLQDSRFDAPLLMQTIQSLTEDKLSLAIEVSGLLKSRIADRNSAKEGFQLARAEWEARNRRLEKEKNELQTALEKELDRRSSDWSLKLEKCQLEEQRLRERVRELAEHNVSLQREVSSFSEREAENKSVITYSEQQLRDLTSKVEEVSDENQNLKHNLSELQKKYAVAEEDQDCIKRNFEEKNKECKDLQKSITRLLRTCSDQEKTIEGLRENFSEEIEKKPPLDKFDKNVTRLQMEQLRLTGLELALRREVESCRLEIDSLRHENINLLKRLKCNGEEIGALTFKLDKEMWTRTCCLQNQGLSMLNESTQLSSKLLEIIKGKVGSHFQEIKQGMEVLGNGLDEQFIVESDMKIQGFKRGTESLTRSLQTISCLLQEKSNLGASKSQSQSSNVNGPGKLNHHIPEESLRFELKAETLLTSLLMEKLYSKELELEQLQAELATAVRGNDILRCEVNNSLDSLACVSHQLKNLELQMLKKDENVDRLQNDLQASAKELATTRGILAKVSQERDIMWEEVKQFKEKNMLLNSEINVLKKKIEALEEDILLKEGQITILKDTLGSRPFDLLGSPSCTREFLLE</sequence>
<feature type="compositionally biased region" description="Low complexity" evidence="2">
    <location>
        <begin position="196"/>
        <end position="220"/>
    </location>
</feature>
<evidence type="ECO:0000313" key="6">
    <source>
        <dbReference type="Proteomes" id="UP000886885"/>
    </source>
</evidence>
<dbReference type="InterPro" id="IPR056070">
    <property type="entry name" value="DUF7653"/>
</dbReference>
<feature type="domain" description="DUF7653" evidence="4">
    <location>
        <begin position="671"/>
        <end position="803"/>
    </location>
</feature>
<feature type="compositionally biased region" description="Basic and acidic residues" evidence="2">
    <location>
        <begin position="267"/>
        <end position="278"/>
    </location>
</feature>
<feature type="compositionally biased region" description="Basic and acidic residues" evidence="2">
    <location>
        <begin position="165"/>
        <end position="187"/>
    </location>
</feature>
<feature type="region of interest" description="Disordered" evidence="2">
    <location>
        <begin position="136"/>
        <end position="279"/>
    </location>
</feature>
<dbReference type="PANTHER" id="PTHR47491">
    <property type="entry name" value="CAP-GLY DOMAIN LINKER"/>
    <property type="match status" value="1"/>
</dbReference>
<dbReference type="PROSITE" id="PS51257">
    <property type="entry name" value="PROKAR_LIPOPROTEIN"/>
    <property type="match status" value="1"/>
</dbReference>
<feature type="coiled-coil region" evidence="1">
    <location>
        <begin position="857"/>
        <end position="975"/>
    </location>
</feature>
<dbReference type="Pfam" id="PF24670">
    <property type="entry name" value="DUF7653"/>
    <property type="match status" value="1"/>
</dbReference>
<name>A0A8X7Z8S0_POPTO</name>
<reference evidence="5" key="1">
    <citation type="journal article" date="2020" name="bioRxiv">
        <title>Hybrid origin of Populus tomentosa Carr. identified through genome sequencing and phylogenomic analysis.</title>
        <authorList>
            <person name="An X."/>
            <person name="Gao K."/>
            <person name="Chen Z."/>
            <person name="Li J."/>
            <person name="Yang X."/>
            <person name="Yang X."/>
            <person name="Zhou J."/>
            <person name="Guo T."/>
            <person name="Zhao T."/>
            <person name="Huang S."/>
            <person name="Miao D."/>
            <person name="Khan W.U."/>
            <person name="Rao P."/>
            <person name="Ye M."/>
            <person name="Lei B."/>
            <person name="Liao W."/>
            <person name="Wang J."/>
            <person name="Ji L."/>
            <person name="Li Y."/>
            <person name="Guo B."/>
            <person name="Mustafa N.S."/>
            <person name="Li S."/>
            <person name="Yun Q."/>
            <person name="Keller S.R."/>
            <person name="Mao J."/>
            <person name="Zhang R."/>
            <person name="Strauss S.H."/>
        </authorList>
    </citation>
    <scope>NUCLEOTIDE SEQUENCE</scope>
    <source>
        <strain evidence="5">GM15</strain>
        <tissue evidence="5">Leaf</tissue>
    </source>
</reference>
<comment type="caution">
    <text evidence="5">The sequence shown here is derived from an EMBL/GenBank/DDBJ whole genome shotgun (WGS) entry which is preliminary data.</text>
</comment>
<feature type="compositionally biased region" description="Polar residues" evidence="2">
    <location>
        <begin position="155"/>
        <end position="164"/>
    </location>
</feature>